<dbReference type="Proteomes" id="UP001165121">
    <property type="component" value="Unassembled WGS sequence"/>
</dbReference>
<evidence type="ECO:0000256" key="2">
    <source>
        <dbReference type="ARBA" id="ARBA00022771"/>
    </source>
</evidence>
<dbReference type="GO" id="GO:0008270">
    <property type="term" value="F:zinc ion binding"/>
    <property type="evidence" value="ECO:0007669"/>
    <property type="project" value="UniProtKB-KW"/>
</dbReference>
<keyword evidence="1" id="KW-0479">Metal-binding</keyword>
<accession>A0A9W6XTQ5</accession>
<feature type="region of interest" description="Disordered" evidence="5">
    <location>
        <begin position="1"/>
        <end position="35"/>
    </location>
</feature>
<dbReference type="OrthoDB" id="111030at2759"/>
<evidence type="ECO:0000256" key="4">
    <source>
        <dbReference type="PROSITE-ProRule" id="PRU00027"/>
    </source>
</evidence>
<organism evidence="7 8">
    <name type="scientific">Phytophthora fragariaefolia</name>
    <dbReference type="NCBI Taxonomy" id="1490495"/>
    <lineage>
        <taxon>Eukaryota</taxon>
        <taxon>Sar</taxon>
        <taxon>Stramenopiles</taxon>
        <taxon>Oomycota</taxon>
        <taxon>Peronosporomycetes</taxon>
        <taxon>Peronosporales</taxon>
        <taxon>Peronosporaceae</taxon>
        <taxon>Phytophthora</taxon>
    </lineage>
</organism>
<dbReference type="PROSITE" id="PS50808">
    <property type="entry name" value="ZF_BED"/>
    <property type="match status" value="1"/>
</dbReference>
<evidence type="ECO:0000313" key="8">
    <source>
        <dbReference type="Proteomes" id="UP001165121"/>
    </source>
</evidence>
<dbReference type="GO" id="GO:0003677">
    <property type="term" value="F:DNA binding"/>
    <property type="evidence" value="ECO:0007669"/>
    <property type="project" value="InterPro"/>
</dbReference>
<feature type="compositionally biased region" description="Low complexity" evidence="5">
    <location>
        <begin position="10"/>
        <end position="35"/>
    </location>
</feature>
<evidence type="ECO:0000256" key="5">
    <source>
        <dbReference type="SAM" id="MobiDB-lite"/>
    </source>
</evidence>
<evidence type="ECO:0000256" key="3">
    <source>
        <dbReference type="ARBA" id="ARBA00022833"/>
    </source>
</evidence>
<comment type="caution">
    <text evidence="7">The sequence shown here is derived from an EMBL/GenBank/DDBJ whole genome shotgun (WGS) entry which is preliminary data.</text>
</comment>
<keyword evidence="8" id="KW-1185">Reference proteome</keyword>
<name>A0A9W6XTQ5_9STRA</name>
<protein>
    <submittedName>
        <fullName evidence="7">Unnamed protein product</fullName>
    </submittedName>
</protein>
<proteinExistence type="predicted"/>
<evidence type="ECO:0000256" key="1">
    <source>
        <dbReference type="ARBA" id="ARBA00022723"/>
    </source>
</evidence>
<dbReference type="EMBL" id="BSXT01001798">
    <property type="protein sequence ID" value="GMF45247.1"/>
    <property type="molecule type" value="Genomic_DNA"/>
</dbReference>
<reference evidence="7" key="1">
    <citation type="submission" date="2023-04" db="EMBL/GenBank/DDBJ databases">
        <title>Phytophthora fragariaefolia NBRC 109709.</title>
        <authorList>
            <person name="Ichikawa N."/>
            <person name="Sato H."/>
            <person name="Tonouchi N."/>
        </authorList>
    </citation>
    <scope>NUCLEOTIDE SEQUENCE</scope>
    <source>
        <strain evidence="7">NBRC 109709</strain>
    </source>
</reference>
<feature type="domain" description="BED-type" evidence="6">
    <location>
        <begin position="43"/>
        <end position="97"/>
    </location>
</feature>
<dbReference type="InterPro" id="IPR003656">
    <property type="entry name" value="Znf_BED"/>
</dbReference>
<gene>
    <name evidence="7" type="ORF">Pfra01_001611000</name>
</gene>
<sequence length="785" mass="85444">MFSAQQLEPALETTSAAASSHTSSPTTSAATSTGAVVKLAPGRKRGPVYEHFVDAPASPGGKHKKMRCVYCHEDSPQISGRLKLHLGAKCPEAPDDVKAKYANAAHLISNRTVSALDLDNVVKAETALKTVDAPQVDKSTPMTTPEKTAFQPLAAKKQSPAPTTTTHATTAHKQAANRNVNLRNFEEKLTSALVATNAPWSLLDNPAFREAMEVLNDAAGDLPLTAARASTEVLDRLEQKYDDKCHATLAASNAVTLTVRNSDVDENGMEKKTYAALDERGHEFVLANGSGVATSPDVAEVLSVVPKLPCSTLTPRVFLCTLTSGVYSRARHELQKTCSSQDNPFTFTGVCMAQQTALLLREVVANSLSLEEALGNAVLTADALCTMPALRERVLREIFVVNDSADVEDGNAFAQVSATSWRSIAMAVKQATRLEQFLRSAILQEKQASSTSLPILHQLDEVSSSDMTWNALRHTTKLFSPLNFLSALSELQTSTSGQMLALWIWLFGAATRSPLFDGNSDFVITTFMKRLECYVEEHFLACLVLDPRVHGAGLSASGLRRARGVTLRVATSVIPGLNENNFIRSYNDYVKQQGDYGEPGVWNAANTANPLEFWSDYEGDPLHNQLALVAKMVCSYVPHTSSIEEIWFAHARKSLKASKSVSTETSKLQERCAKLRHNLVDTRIDVKTVVTRFQTLLEVENEPSAEEMLQSNAAAQESCDLESDALNLSVRTVLESVQDGLEEDLSEKTTSLTMSLDASWFDISSTGLDKIRDAMEKYLSAAIQQ</sequence>
<keyword evidence="2 4" id="KW-0863">Zinc-finger</keyword>
<keyword evidence="3" id="KW-0862">Zinc</keyword>
<dbReference type="AlphaFoldDB" id="A0A9W6XTQ5"/>
<evidence type="ECO:0000313" key="7">
    <source>
        <dbReference type="EMBL" id="GMF45247.1"/>
    </source>
</evidence>
<feature type="compositionally biased region" description="Low complexity" evidence="5">
    <location>
        <begin position="160"/>
        <end position="172"/>
    </location>
</feature>
<feature type="region of interest" description="Disordered" evidence="5">
    <location>
        <begin position="152"/>
        <end position="174"/>
    </location>
</feature>
<evidence type="ECO:0000259" key="6">
    <source>
        <dbReference type="PROSITE" id="PS50808"/>
    </source>
</evidence>